<dbReference type="Pfam" id="PF03033">
    <property type="entry name" value="Glyco_transf_28"/>
    <property type="match status" value="1"/>
</dbReference>
<evidence type="ECO:0000313" key="3">
    <source>
        <dbReference type="Proteomes" id="UP001221686"/>
    </source>
</evidence>
<dbReference type="GO" id="GO:0016757">
    <property type="term" value="F:glycosyltransferase activity"/>
    <property type="evidence" value="ECO:0007669"/>
    <property type="project" value="UniProtKB-KW"/>
</dbReference>
<keyword evidence="2" id="KW-0808">Transferase</keyword>
<dbReference type="EMBL" id="JAQNDL010000004">
    <property type="protein sequence ID" value="MDC0722823.1"/>
    <property type="molecule type" value="Genomic_DNA"/>
</dbReference>
<evidence type="ECO:0000313" key="2">
    <source>
        <dbReference type="EMBL" id="MDC0722823.1"/>
    </source>
</evidence>
<gene>
    <name evidence="2" type="ORF">POL25_38390</name>
</gene>
<keyword evidence="3" id="KW-1185">Reference proteome</keyword>
<dbReference type="Proteomes" id="UP001221686">
    <property type="component" value="Unassembled WGS sequence"/>
</dbReference>
<dbReference type="InterPro" id="IPR050426">
    <property type="entry name" value="Glycosyltransferase_28"/>
</dbReference>
<sequence>MKILIATLGSHGDVQPYVALGQGLQAAGHDVSLCTCEHFTGFIREHGLDYRPMNNDFVDLVASMEGRAALEGMQNLWGTVNRGIRASAPCSPAGVPLVGSAGSGVEVY</sequence>
<name>A0ABT5ED41_9BACT</name>
<protein>
    <submittedName>
        <fullName evidence="2">Glycosyltransferase</fullName>
        <ecNumber evidence="2">2.4.-.-</ecNumber>
    </submittedName>
</protein>
<dbReference type="Gene3D" id="3.40.50.2000">
    <property type="entry name" value="Glycogen Phosphorylase B"/>
    <property type="match status" value="1"/>
</dbReference>
<dbReference type="PANTHER" id="PTHR48050:SF13">
    <property type="entry name" value="STEROL 3-BETA-GLUCOSYLTRANSFERASE UGT80A2"/>
    <property type="match status" value="1"/>
</dbReference>
<dbReference type="RefSeq" id="WP_272091361.1">
    <property type="nucleotide sequence ID" value="NZ_JAQNDL010000004.1"/>
</dbReference>
<dbReference type="PANTHER" id="PTHR48050">
    <property type="entry name" value="STEROL 3-BETA-GLUCOSYLTRANSFERASE"/>
    <property type="match status" value="1"/>
</dbReference>
<keyword evidence="2" id="KW-0328">Glycosyltransferase</keyword>
<reference evidence="2 3" key="1">
    <citation type="submission" date="2022-11" db="EMBL/GenBank/DDBJ databases">
        <title>Minimal conservation of predation-associated metabolite biosynthetic gene clusters underscores biosynthetic potential of Myxococcota including descriptions for ten novel species: Archangium lansinium sp. nov., Myxococcus landrumus sp. nov., Nannocystis bai.</title>
        <authorList>
            <person name="Ahearne A."/>
            <person name="Stevens C."/>
            <person name="Dowd S."/>
        </authorList>
    </citation>
    <scope>NUCLEOTIDE SEQUENCE [LARGE SCALE GENOMIC DNA]</scope>
    <source>
        <strain evidence="2 3">BB15-2</strain>
    </source>
</reference>
<feature type="domain" description="Glycosyltransferase family 28 N-terminal" evidence="1">
    <location>
        <begin position="3"/>
        <end position="64"/>
    </location>
</feature>
<organism evidence="2 3">
    <name type="scientific">Nannocystis bainbridge</name>
    <dbReference type="NCBI Taxonomy" id="2995303"/>
    <lineage>
        <taxon>Bacteria</taxon>
        <taxon>Pseudomonadati</taxon>
        <taxon>Myxococcota</taxon>
        <taxon>Polyangia</taxon>
        <taxon>Nannocystales</taxon>
        <taxon>Nannocystaceae</taxon>
        <taxon>Nannocystis</taxon>
    </lineage>
</organism>
<dbReference type="SUPFAM" id="SSF53756">
    <property type="entry name" value="UDP-Glycosyltransferase/glycogen phosphorylase"/>
    <property type="match status" value="1"/>
</dbReference>
<dbReference type="InterPro" id="IPR004276">
    <property type="entry name" value="GlycoTrans_28_N"/>
</dbReference>
<dbReference type="EC" id="2.4.-.-" evidence="2"/>
<accession>A0ABT5ED41</accession>
<comment type="caution">
    <text evidence="2">The sequence shown here is derived from an EMBL/GenBank/DDBJ whole genome shotgun (WGS) entry which is preliminary data.</text>
</comment>
<evidence type="ECO:0000259" key="1">
    <source>
        <dbReference type="Pfam" id="PF03033"/>
    </source>
</evidence>
<proteinExistence type="predicted"/>